<evidence type="ECO:0000313" key="2">
    <source>
        <dbReference type="EMBL" id="QCK86558.1"/>
    </source>
</evidence>
<dbReference type="Proteomes" id="UP000298588">
    <property type="component" value="Chromosome"/>
</dbReference>
<protein>
    <submittedName>
        <fullName evidence="2">Uncharacterized protein</fullName>
    </submittedName>
</protein>
<dbReference type="AlphaFoldDB" id="A0A4D7QH04"/>
<dbReference type="EMBL" id="CP039865">
    <property type="protein sequence ID" value="QCK86558.1"/>
    <property type="molecule type" value="Genomic_DNA"/>
</dbReference>
<evidence type="ECO:0000256" key="1">
    <source>
        <dbReference type="SAM" id="SignalP"/>
    </source>
</evidence>
<feature type="chain" id="PRO_5020556666" evidence="1">
    <location>
        <begin position="23"/>
        <end position="265"/>
    </location>
</feature>
<organism evidence="2 3">
    <name type="scientific">Phreatobacter aquaticus</name>
    <dbReference type="NCBI Taxonomy" id="2570229"/>
    <lineage>
        <taxon>Bacteria</taxon>
        <taxon>Pseudomonadati</taxon>
        <taxon>Pseudomonadota</taxon>
        <taxon>Alphaproteobacteria</taxon>
        <taxon>Hyphomicrobiales</taxon>
        <taxon>Phreatobacteraceae</taxon>
        <taxon>Phreatobacter</taxon>
    </lineage>
</organism>
<keyword evidence="1" id="KW-0732">Signal</keyword>
<reference evidence="2 3" key="1">
    <citation type="submission" date="2019-04" db="EMBL/GenBank/DDBJ databases">
        <title>Phreatobacter aquaticus sp. nov.</title>
        <authorList>
            <person name="Choi A."/>
            <person name="Baek K."/>
        </authorList>
    </citation>
    <scope>NUCLEOTIDE SEQUENCE [LARGE SCALE GENOMIC DNA]</scope>
    <source>
        <strain evidence="2 3">NMCR1094</strain>
    </source>
</reference>
<feature type="signal peptide" evidence="1">
    <location>
        <begin position="1"/>
        <end position="22"/>
    </location>
</feature>
<gene>
    <name evidence="2" type="ORF">E8L99_12720</name>
</gene>
<sequence>MFCRTLAATALILPLASLGAAAQTAPPAIPSIGQEIDRALSQVPGGMRPQGRGGETQGQEIDRLLARPGAASPSAMRQVALAFTNKTTLNALVVQFAPTNSPDWGRNRLVNEKLNPNATMTWRVGGESCRYDVRITFDDGNELTRLDHDFCAQQTIELTTIDAQPAQPERRDTIALFRVVNRSGSTVYELSVTPSGARRPNSDLLGQWVMSEGDHYTGRVARSANCLYDVKAAFSVDGRQSATLSRQNLCENAEIVLPARNRPRS</sequence>
<proteinExistence type="predicted"/>
<name>A0A4D7QH04_9HYPH</name>
<accession>A0A4D7QH04</accession>
<dbReference type="RefSeq" id="WP_137099889.1">
    <property type="nucleotide sequence ID" value="NZ_CP039865.1"/>
</dbReference>
<dbReference type="OrthoDB" id="464386at2"/>
<evidence type="ECO:0000313" key="3">
    <source>
        <dbReference type="Proteomes" id="UP000298588"/>
    </source>
</evidence>
<dbReference type="KEGG" id="paqt:E8L99_12720"/>
<keyword evidence="3" id="KW-1185">Reference proteome</keyword>